<dbReference type="AlphaFoldDB" id="A0A167XNK5"/>
<organism evidence="1">
    <name type="scientific">Penicillium chrysogenum</name>
    <name type="common">Penicillium notatum</name>
    <dbReference type="NCBI Taxonomy" id="5076"/>
    <lineage>
        <taxon>Eukaryota</taxon>
        <taxon>Fungi</taxon>
        <taxon>Dikarya</taxon>
        <taxon>Ascomycota</taxon>
        <taxon>Pezizomycotina</taxon>
        <taxon>Eurotiomycetes</taxon>
        <taxon>Eurotiomycetidae</taxon>
        <taxon>Eurotiales</taxon>
        <taxon>Aspergillaceae</taxon>
        <taxon>Penicillium</taxon>
        <taxon>Penicillium chrysogenum species complex</taxon>
    </lineage>
</organism>
<evidence type="ECO:0000313" key="1">
    <source>
        <dbReference type="EMBL" id="KZN93030.1"/>
    </source>
</evidence>
<gene>
    <name evidence="1" type="ORF">EN45_031980</name>
</gene>
<accession>A0A167XNK5</accession>
<dbReference type="Proteomes" id="UP000076449">
    <property type="component" value="Chromosome I"/>
</dbReference>
<reference evidence="1" key="1">
    <citation type="journal article" date="2014" name="Genome Announc.">
        <title>Complete sequencing and chromosome-scale genome assembly of the industrial progenitor strain P2niaD18 from the penicillin producer Penicillium chrysogenum.</title>
        <authorList>
            <person name="Specht T."/>
            <person name="Dahlmann T.A."/>
            <person name="Zadra I."/>
            <person name="Kurnsteiner H."/>
            <person name="Kuck U."/>
        </authorList>
    </citation>
    <scope>NUCLEOTIDE SEQUENCE [LARGE SCALE GENOMIC DNA]</scope>
    <source>
        <strain evidence="1">P2niaD18</strain>
    </source>
</reference>
<name>A0A167XNK5_PENCH</name>
<sequence length="80" mass="9142">MSLQSLIAADTEAAIELRDSEPAARGRPHGRRPHAEILARYTIDAYAKLTQENKKWTMLGIDSRPTWDIDHVTTQTPRWD</sequence>
<dbReference type="EMBL" id="CM002798">
    <property type="protein sequence ID" value="KZN93030.1"/>
    <property type="molecule type" value="Genomic_DNA"/>
</dbReference>
<proteinExistence type="predicted"/>
<protein>
    <submittedName>
        <fullName evidence="1">Uncharacterized protein</fullName>
    </submittedName>
</protein>